<dbReference type="SUPFAM" id="SSF53927">
    <property type="entry name" value="Cytidine deaminase-like"/>
    <property type="match status" value="1"/>
</dbReference>
<dbReference type="Pfam" id="PF00383">
    <property type="entry name" value="dCMP_cyt_deam_1"/>
    <property type="match status" value="1"/>
</dbReference>
<keyword evidence="3" id="KW-1185">Reference proteome</keyword>
<protein>
    <recommendedName>
        <fullName evidence="1">CMP/dCMP-type deaminase domain-containing protein</fullName>
    </recommendedName>
</protein>
<feature type="domain" description="CMP/dCMP-type deaminase" evidence="1">
    <location>
        <begin position="1"/>
        <end position="56"/>
    </location>
</feature>
<reference evidence="2 3" key="1">
    <citation type="submission" date="2017-11" db="EMBL/GenBank/DDBJ databases">
        <title>Streptomyces carmine sp. nov., a novel actinomycete isolated from Sophora alopecuroides in Xinjiang, China.</title>
        <authorList>
            <person name="Wang Y."/>
            <person name="Luo X."/>
            <person name="Wan C."/>
            <person name="Zhang L."/>
        </authorList>
    </citation>
    <scope>NUCLEOTIDE SEQUENCE [LARGE SCALE GENOMIC DNA]</scope>
    <source>
        <strain evidence="2 3">TRM SA0054</strain>
    </source>
</reference>
<dbReference type="InterPro" id="IPR016193">
    <property type="entry name" value="Cytidine_deaminase-like"/>
</dbReference>
<sequence>MEAIRAAAERTGSRYLTGAYLLTTLEPCPMCTAAAIWAKMRGVVFGVTQLDARQWAAEHPDRTFTWRQIGIRARDVARAGHPRLDVHEEVCREECLELFPLTARHAPVGGGAKSG</sequence>
<accession>A0A2M8LPU6</accession>
<organism evidence="2 3">
    <name type="scientific">Streptomyces carminius</name>
    <dbReference type="NCBI Taxonomy" id="2665496"/>
    <lineage>
        <taxon>Bacteria</taxon>
        <taxon>Bacillati</taxon>
        <taxon>Actinomycetota</taxon>
        <taxon>Actinomycetes</taxon>
        <taxon>Kitasatosporales</taxon>
        <taxon>Streptomycetaceae</taxon>
        <taxon>Streptomyces</taxon>
    </lineage>
</organism>
<dbReference type="RefSeq" id="WP_100205338.1">
    <property type="nucleotide sequence ID" value="NZ_PGGW01000070.1"/>
</dbReference>
<proteinExistence type="predicted"/>
<comment type="caution">
    <text evidence="2">The sequence shown here is derived from an EMBL/GenBank/DDBJ whole genome shotgun (WGS) entry which is preliminary data.</text>
</comment>
<dbReference type="PROSITE" id="PS51747">
    <property type="entry name" value="CYT_DCMP_DEAMINASES_2"/>
    <property type="match status" value="1"/>
</dbReference>
<dbReference type="EMBL" id="PGGW01000070">
    <property type="protein sequence ID" value="PJE93978.1"/>
    <property type="molecule type" value="Genomic_DNA"/>
</dbReference>
<name>A0A2M8LPU6_9ACTN</name>
<evidence type="ECO:0000313" key="3">
    <source>
        <dbReference type="Proteomes" id="UP000230407"/>
    </source>
</evidence>
<evidence type="ECO:0000313" key="2">
    <source>
        <dbReference type="EMBL" id="PJE93978.1"/>
    </source>
</evidence>
<dbReference type="Proteomes" id="UP000230407">
    <property type="component" value="Unassembled WGS sequence"/>
</dbReference>
<gene>
    <name evidence="2" type="ORF">CUT44_31020</name>
</gene>
<dbReference type="Gene3D" id="3.40.140.10">
    <property type="entry name" value="Cytidine Deaminase, domain 2"/>
    <property type="match status" value="1"/>
</dbReference>
<dbReference type="GO" id="GO:0003824">
    <property type="term" value="F:catalytic activity"/>
    <property type="evidence" value="ECO:0007669"/>
    <property type="project" value="InterPro"/>
</dbReference>
<dbReference type="AlphaFoldDB" id="A0A2M8LPU6"/>
<evidence type="ECO:0000259" key="1">
    <source>
        <dbReference type="PROSITE" id="PS51747"/>
    </source>
</evidence>
<dbReference type="InterPro" id="IPR002125">
    <property type="entry name" value="CMP_dCMP_dom"/>
</dbReference>